<evidence type="ECO:0000313" key="2">
    <source>
        <dbReference type="EMBL" id="GAH70970.1"/>
    </source>
</evidence>
<gene>
    <name evidence="2" type="ORF">S03H2_51148</name>
</gene>
<organism evidence="2">
    <name type="scientific">marine sediment metagenome</name>
    <dbReference type="NCBI Taxonomy" id="412755"/>
    <lineage>
        <taxon>unclassified sequences</taxon>
        <taxon>metagenomes</taxon>
        <taxon>ecological metagenomes</taxon>
    </lineage>
</organism>
<accession>X1IP22</accession>
<proteinExistence type="predicted"/>
<reference evidence="2" key="1">
    <citation type="journal article" date="2014" name="Front. Microbiol.">
        <title>High frequency of phylogenetically diverse reductive dehalogenase-homologous genes in deep subseafloor sedimentary metagenomes.</title>
        <authorList>
            <person name="Kawai M."/>
            <person name="Futagami T."/>
            <person name="Toyoda A."/>
            <person name="Takaki Y."/>
            <person name="Nishi S."/>
            <person name="Hori S."/>
            <person name="Arai W."/>
            <person name="Tsubouchi T."/>
            <person name="Morono Y."/>
            <person name="Uchiyama I."/>
            <person name="Ito T."/>
            <person name="Fujiyama A."/>
            <person name="Inagaki F."/>
            <person name="Takami H."/>
        </authorList>
    </citation>
    <scope>NUCLEOTIDE SEQUENCE</scope>
    <source>
        <strain evidence="2">Expedition CK06-06</strain>
    </source>
</reference>
<dbReference type="EMBL" id="BARU01032426">
    <property type="protein sequence ID" value="GAH70970.1"/>
    <property type="molecule type" value="Genomic_DNA"/>
</dbReference>
<dbReference type="Pfam" id="PF13200">
    <property type="entry name" value="DUF4015"/>
    <property type="match status" value="1"/>
</dbReference>
<evidence type="ECO:0000259" key="1">
    <source>
        <dbReference type="Pfam" id="PF13200"/>
    </source>
</evidence>
<protein>
    <recommendedName>
        <fullName evidence="1">DUF4015 domain-containing protein</fullName>
    </recommendedName>
</protein>
<dbReference type="AlphaFoldDB" id="X1IP22"/>
<feature type="domain" description="DUF4015" evidence="1">
    <location>
        <begin position="11"/>
        <end position="194"/>
    </location>
</feature>
<feature type="non-terminal residue" evidence="2">
    <location>
        <position position="1"/>
    </location>
</feature>
<name>X1IP22_9ZZZZ</name>
<dbReference type="InterPro" id="IPR025275">
    <property type="entry name" value="DUF4015"/>
</dbReference>
<comment type="caution">
    <text evidence="2">The sequence shown here is derived from an EMBL/GenBank/DDBJ whole genome shotgun (WGS) entry which is preliminary data.</text>
</comment>
<sequence>SYKQHIRFQIFYRFPSDGDLKDMSFSFWDEKTSKHLVIREFFKYLRKELPDVKLSIDFFGLTTVSSNDLGVGQVIEDAFEYFDYVCPMVYPSHYADGFLGYQNPADYPYEVIKYSMGSALRRLLIYSQLQRTPASTDEEIIKQKRNVQLRPWLQDFDLGAIYDAKMVRSEIEAVYDATGDNFRGFMLWNSLNVYTKEALQPAGLE</sequence>